<organism evidence="2 3">
    <name type="scientific">Lactuca saligna</name>
    <name type="common">Willowleaf lettuce</name>
    <dbReference type="NCBI Taxonomy" id="75948"/>
    <lineage>
        <taxon>Eukaryota</taxon>
        <taxon>Viridiplantae</taxon>
        <taxon>Streptophyta</taxon>
        <taxon>Embryophyta</taxon>
        <taxon>Tracheophyta</taxon>
        <taxon>Spermatophyta</taxon>
        <taxon>Magnoliopsida</taxon>
        <taxon>eudicotyledons</taxon>
        <taxon>Gunneridae</taxon>
        <taxon>Pentapetalae</taxon>
        <taxon>asterids</taxon>
        <taxon>campanulids</taxon>
        <taxon>Asterales</taxon>
        <taxon>Asteraceae</taxon>
        <taxon>Cichorioideae</taxon>
        <taxon>Cichorieae</taxon>
        <taxon>Lactucinae</taxon>
        <taxon>Lactuca</taxon>
    </lineage>
</organism>
<protein>
    <submittedName>
        <fullName evidence="2">Uncharacterized protein</fullName>
    </submittedName>
</protein>
<proteinExistence type="predicted"/>
<feature type="region of interest" description="Disordered" evidence="1">
    <location>
        <begin position="132"/>
        <end position="214"/>
    </location>
</feature>
<evidence type="ECO:0000313" key="3">
    <source>
        <dbReference type="Proteomes" id="UP001177003"/>
    </source>
</evidence>
<evidence type="ECO:0000313" key="2">
    <source>
        <dbReference type="EMBL" id="CAI9269963.1"/>
    </source>
</evidence>
<dbReference type="AlphaFoldDB" id="A0AA35VJ97"/>
<reference evidence="2" key="1">
    <citation type="submission" date="2023-04" db="EMBL/GenBank/DDBJ databases">
        <authorList>
            <person name="Vijverberg K."/>
            <person name="Xiong W."/>
            <person name="Schranz E."/>
        </authorList>
    </citation>
    <scope>NUCLEOTIDE SEQUENCE</scope>
</reference>
<evidence type="ECO:0000256" key="1">
    <source>
        <dbReference type="SAM" id="MobiDB-lite"/>
    </source>
</evidence>
<accession>A0AA35VJ97</accession>
<dbReference type="Proteomes" id="UP001177003">
    <property type="component" value="Chromosome 1"/>
</dbReference>
<name>A0AA35VJ97_LACSI</name>
<feature type="compositionally biased region" description="Low complexity" evidence="1">
    <location>
        <begin position="141"/>
        <end position="168"/>
    </location>
</feature>
<dbReference type="EMBL" id="OX465077">
    <property type="protein sequence ID" value="CAI9269963.1"/>
    <property type="molecule type" value="Genomic_DNA"/>
</dbReference>
<keyword evidence="3" id="KW-1185">Reference proteome</keyword>
<sequence length="307" mass="34130">MFTVMDEVLAAAHQLKSRDSEALYEPSLKGCNVEPGCIYYHVSVIGSLQYENSDHVLSPTWSTRVFSPSGVPDIQWRPESSFQTQHEYTCTLNSNKYNNNEAAPFLECHLFLEELISNFQHSKTLFYNSSSGWGGAPPASPNTATSAQQQNLIQLQSSQQMSTSSKDSANNNSKVDDIEQQQQQIHQQSVTSDDSIPDPAQSPILNKNTSNEEDSNVSYALDMQQGFGTITEAAQSTRDVDLSPGQPLQSNQSVSLGVIGRRILTWVQLETTLVDDLLMGRSSVDSTSGFQDDPQERWHIEFQPWNS</sequence>
<gene>
    <name evidence="2" type="ORF">LSALG_LOCUS10308</name>
</gene>